<evidence type="ECO:0000259" key="1">
    <source>
        <dbReference type="Pfam" id="PF01370"/>
    </source>
</evidence>
<sequence>MEILLTGATGYIGNAVLERLLATGHEVRAVVRSEERAAAVRAVGVTPVVGDLLDTGWLRGQLDTVQGAIHTAAGSDENDPALNDSVIDAVLGSFAGTDKPFVHTGGVWTYGEGSDIRDDDPQQPPAITSWRPAGEERLLAADVRASVVRPGIVYGHGAGIPAMLAGGPRDDSGALVLIGSGEQHWPTVHVDDLADLYLHVLGNAPGGSAYVGASGTNPTVRELGEAVVGPDGSVVRGSAEEASGRFGPAFAEALLLDQRSSAPAARSLGWQPSAPALVDLLRDGYPADR</sequence>
<evidence type="ECO:0000313" key="2">
    <source>
        <dbReference type="EMBL" id="MFB9313900.1"/>
    </source>
</evidence>
<evidence type="ECO:0000313" key="3">
    <source>
        <dbReference type="Proteomes" id="UP001589750"/>
    </source>
</evidence>
<keyword evidence="3" id="KW-1185">Reference proteome</keyword>
<gene>
    <name evidence="2" type="ORF">ACFFRI_12670</name>
</gene>
<organism evidence="2 3">
    <name type="scientific">Nocardioides plantarum</name>
    <dbReference type="NCBI Taxonomy" id="29299"/>
    <lineage>
        <taxon>Bacteria</taxon>
        <taxon>Bacillati</taxon>
        <taxon>Actinomycetota</taxon>
        <taxon>Actinomycetes</taxon>
        <taxon>Propionibacteriales</taxon>
        <taxon>Nocardioidaceae</taxon>
        <taxon>Nocardioides</taxon>
    </lineage>
</organism>
<reference evidence="2 3" key="1">
    <citation type="submission" date="2024-09" db="EMBL/GenBank/DDBJ databases">
        <authorList>
            <person name="Sun Q."/>
            <person name="Mori K."/>
        </authorList>
    </citation>
    <scope>NUCLEOTIDE SEQUENCE [LARGE SCALE GENOMIC DNA]</scope>
    <source>
        <strain evidence="2 3">JCM 9626</strain>
    </source>
</reference>
<dbReference type="PANTHER" id="PTHR48079">
    <property type="entry name" value="PROTEIN YEEZ"/>
    <property type="match status" value="1"/>
</dbReference>
<dbReference type="InterPro" id="IPR036291">
    <property type="entry name" value="NAD(P)-bd_dom_sf"/>
</dbReference>
<comment type="caution">
    <text evidence="2">The sequence shown here is derived from an EMBL/GenBank/DDBJ whole genome shotgun (WGS) entry which is preliminary data.</text>
</comment>
<dbReference type="SUPFAM" id="SSF51735">
    <property type="entry name" value="NAD(P)-binding Rossmann-fold domains"/>
    <property type="match status" value="1"/>
</dbReference>
<dbReference type="InterPro" id="IPR051783">
    <property type="entry name" value="NAD(P)-dependent_oxidoreduct"/>
</dbReference>
<dbReference type="EMBL" id="JBHMDG010000015">
    <property type="protein sequence ID" value="MFB9313900.1"/>
    <property type="molecule type" value="Genomic_DNA"/>
</dbReference>
<protein>
    <submittedName>
        <fullName evidence="2">NAD-dependent epimerase/dehydratase family protein</fullName>
    </submittedName>
</protein>
<dbReference type="Gene3D" id="3.40.50.720">
    <property type="entry name" value="NAD(P)-binding Rossmann-like Domain"/>
    <property type="match status" value="1"/>
</dbReference>
<dbReference type="PANTHER" id="PTHR48079:SF6">
    <property type="entry name" value="NAD(P)-BINDING DOMAIN-CONTAINING PROTEIN-RELATED"/>
    <property type="match status" value="1"/>
</dbReference>
<dbReference type="Proteomes" id="UP001589750">
    <property type="component" value="Unassembled WGS sequence"/>
</dbReference>
<dbReference type="InterPro" id="IPR001509">
    <property type="entry name" value="Epimerase_deHydtase"/>
</dbReference>
<dbReference type="RefSeq" id="WP_140007391.1">
    <property type="nucleotide sequence ID" value="NZ_JBHMDG010000015.1"/>
</dbReference>
<dbReference type="Pfam" id="PF01370">
    <property type="entry name" value="Epimerase"/>
    <property type="match status" value="1"/>
</dbReference>
<proteinExistence type="predicted"/>
<accession>A0ABV5KB19</accession>
<feature type="domain" description="NAD-dependent epimerase/dehydratase" evidence="1">
    <location>
        <begin position="3"/>
        <end position="206"/>
    </location>
</feature>
<name>A0ABV5KB19_9ACTN</name>